<dbReference type="CDD" id="cd11558">
    <property type="entry name" value="W2_eIF2B_epsilon"/>
    <property type="match status" value="1"/>
</dbReference>
<dbReference type="CDD" id="cd05787">
    <property type="entry name" value="LbH_eIF2B_epsilon"/>
    <property type="match status" value="1"/>
</dbReference>
<keyword evidence="3" id="KW-0963">Cytoplasm</keyword>
<reference evidence="11" key="1">
    <citation type="submission" date="2020-01" db="EMBL/GenBank/DDBJ databases">
        <title>Genome Sequencing of Three Apophysomyces-Like Fungal Strains Confirms a Novel Fungal Genus in the Mucoromycota with divergent Burkholderia-like Endosymbiotic Bacteria.</title>
        <authorList>
            <person name="Stajich J.E."/>
            <person name="Macias A.M."/>
            <person name="Carter-House D."/>
            <person name="Lovett B."/>
            <person name="Kasson L.R."/>
            <person name="Berry K."/>
            <person name="Grigoriev I."/>
            <person name="Chang Y."/>
            <person name="Spatafora J."/>
            <person name="Kasson M.T."/>
        </authorList>
    </citation>
    <scope>NUCLEOTIDE SEQUENCE</scope>
    <source>
        <strain evidence="11">NRRL A-21654</strain>
    </source>
</reference>
<dbReference type="Proteomes" id="UP000605846">
    <property type="component" value="Unassembled WGS sequence"/>
</dbReference>
<evidence type="ECO:0000256" key="3">
    <source>
        <dbReference type="ARBA" id="ARBA00022490"/>
    </source>
</evidence>
<evidence type="ECO:0000256" key="9">
    <source>
        <dbReference type="SAM" id="MobiDB-lite"/>
    </source>
</evidence>
<feature type="domain" description="W2" evidence="10">
    <location>
        <begin position="426"/>
        <end position="592"/>
    </location>
</feature>
<dbReference type="GO" id="GO:0031369">
    <property type="term" value="F:translation initiation factor binding"/>
    <property type="evidence" value="ECO:0007669"/>
    <property type="project" value="InterPro"/>
</dbReference>
<dbReference type="Gene3D" id="2.160.10.10">
    <property type="entry name" value="Hexapeptide repeat proteins"/>
    <property type="match status" value="1"/>
</dbReference>
<dbReference type="InterPro" id="IPR056764">
    <property type="entry name" value="LbH_EIF2B3/5"/>
</dbReference>
<dbReference type="InterPro" id="IPR044123">
    <property type="entry name" value="W2_eIF2B_epsilon"/>
</dbReference>
<evidence type="ECO:0000256" key="8">
    <source>
        <dbReference type="ARBA" id="ARBA00046432"/>
    </source>
</evidence>
<dbReference type="Gene3D" id="3.90.550.10">
    <property type="entry name" value="Spore Coat Polysaccharide Biosynthesis Protein SpsA, Chain A"/>
    <property type="match status" value="1"/>
</dbReference>
<feature type="region of interest" description="Disordered" evidence="9">
    <location>
        <begin position="322"/>
        <end position="347"/>
    </location>
</feature>
<keyword evidence="5" id="KW-0648">Protein biosynthesis</keyword>
<evidence type="ECO:0000256" key="6">
    <source>
        <dbReference type="ARBA" id="ARBA00044144"/>
    </source>
</evidence>
<dbReference type="InterPro" id="IPR016024">
    <property type="entry name" value="ARM-type_fold"/>
</dbReference>
<dbReference type="Gene3D" id="1.25.40.180">
    <property type="match status" value="1"/>
</dbReference>
<dbReference type="EMBL" id="JABAYA010000124">
    <property type="protein sequence ID" value="KAF7724274.1"/>
    <property type="molecule type" value="Genomic_DNA"/>
</dbReference>
<evidence type="ECO:0000259" key="10">
    <source>
        <dbReference type="PROSITE" id="PS51363"/>
    </source>
</evidence>
<dbReference type="SUPFAM" id="SSF51161">
    <property type="entry name" value="Trimeric LpxA-like enzymes"/>
    <property type="match status" value="1"/>
</dbReference>
<comment type="caution">
    <text evidence="11">The sequence shown here is derived from an EMBL/GenBank/DDBJ whole genome shotgun (WGS) entry which is preliminary data.</text>
</comment>
<dbReference type="OrthoDB" id="424572at2759"/>
<dbReference type="Pfam" id="PF02020">
    <property type="entry name" value="W2"/>
    <property type="match status" value="1"/>
</dbReference>
<dbReference type="SMART" id="SM00515">
    <property type="entry name" value="eIF5C"/>
    <property type="match status" value="1"/>
</dbReference>
<feature type="compositionally biased region" description="Polar residues" evidence="9">
    <location>
        <begin position="418"/>
        <end position="429"/>
    </location>
</feature>
<dbReference type="AlphaFoldDB" id="A0A8H7BPE1"/>
<evidence type="ECO:0000256" key="4">
    <source>
        <dbReference type="ARBA" id="ARBA00022540"/>
    </source>
</evidence>
<feature type="compositionally biased region" description="Acidic residues" evidence="9">
    <location>
        <begin position="331"/>
        <end position="342"/>
    </location>
</feature>
<dbReference type="GO" id="GO:0005851">
    <property type="term" value="C:eukaryotic translation initiation factor 2B complex"/>
    <property type="evidence" value="ECO:0007669"/>
    <property type="project" value="TreeGrafter"/>
</dbReference>
<comment type="similarity">
    <text evidence="2">Belongs to the eIF-2B gamma/epsilon subunits family.</text>
</comment>
<comment type="subcellular location">
    <subcellularLocation>
        <location evidence="1">Cytoplasm</location>
        <location evidence="1">Cytosol</location>
    </subcellularLocation>
</comment>
<dbReference type="InterPro" id="IPR003307">
    <property type="entry name" value="W2_domain"/>
</dbReference>
<keyword evidence="12" id="KW-1185">Reference proteome</keyword>
<evidence type="ECO:0000256" key="2">
    <source>
        <dbReference type="ARBA" id="ARBA00007878"/>
    </source>
</evidence>
<accession>A0A8H7BPE1</accession>
<dbReference type="SUPFAM" id="SSF48371">
    <property type="entry name" value="ARM repeat"/>
    <property type="match status" value="1"/>
</dbReference>
<evidence type="ECO:0000313" key="11">
    <source>
        <dbReference type="EMBL" id="KAF7724274.1"/>
    </source>
</evidence>
<dbReference type="Pfam" id="PF25084">
    <property type="entry name" value="LbH_EIF2B"/>
    <property type="match status" value="1"/>
</dbReference>
<keyword evidence="4" id="KW-0396">Initiation factor</keyword>
<evidence type="ECO:0000256" key="5">
    <source>
        <dbReference type="ARBA" id="ARBA00022917"/>
    </source>
</evidence>
<name>A0A8H7BPE1_9FUNG</name>
<dbReference type="SUPFAM" id="SSF53448">
    <property type="entry name" value="Nucleotide-diphospho-sugar transferases"/>
    <property type="match status" value="1"/>
</dbReference>
<gene>
    <name evidence="11" type="ORF">EC973_001175</name>
</gene>
<evidence type="ECO:0000256" key="1">
    <source>
        <dbReference type="ARBA" id="ARBA00004514"/>
    </source>
</evidence>
<dbReference type="PROSITE" id="PS51363">
    <property type="entry name" value="W2"/>
    <property type="match status" value="1"/>
</dbReference>
<dbReference type="PANTHER" id="PTHR45887">
    <property type="entry name" value="TRANSLATION INITIATION FACTOR EIF-2B SUBUNIT EPSILON"/>
    <property type="match status" value="1"/>
</dbReference>
<comment type="subunit">
    <text evidence="8">Component of the translation initiation factor 2B (eIF2B) complex which is a heterodecamer of two sets of five different subunits: alpha, beta, gamma, delta and epsilon. Subunits alpha, beta and delta comprise a regulatory subcomplex and subunits epsilon and gamma comprise a catalytic subcomplex. Within the complex, the hexameric regulatory complex resides at the center, with the two heterodimeric catalytic subcomplexes bound on opposite sides.</text>
</comment>
<evidence type="ECO:0000313" key="12">
    <source>
        <dbReference type="Proteomes" id="UP000605846"/>
    </source>
</evidence>
<dbReference type="InterPro" id="IPR029044">
    <property type="entry name" value="Nucleotide-diphossugar_trans"/>
</dbReference>
<dbReference type="PANTHER" id="PTHR45887:SF1">
    <property type="entry name" value="TRANSLATION INITIATION FACTOR EIF-2B SUBUNIT EPSILON"/>
    <property type="match status" value="1"/>
</dbReference>
<dbReference type="GO" id="GO:0005085">
    <property type="term" value="F:guanyl-nucleotide exchange factor activity"/>
    <property type="evidence" value="ECO:0007669"/>
    <property type="project" value="InterPro"/>
</dbReference>
<protein>
    <recommendedName>
        <fullName evidence="6">Translation initiation factor eIF2B subunit epsilon</fullName>
    </recommendedName>
    <alternativeName>
        <fullName evidence="7">eIF2B GDP-GTP exchange factor subunit epsilon</fullName>
    </alternativeName>
</protein>
<evidence type="ECO:0000256" key="7">
    <source>
        <dbReference type="ARBA" id="ARBA00044345"/>
    </source>
</evidence>
<proteinExistence type="inferred from homology"/>
<dbReference type="InterPro" id="IPR051956">
    <property type="entry name" value="eIF2B_epsilon"/>
</dbReference>
<sequence length="597" mass="66888">MSVGDVLRELDARQLITTDFILTTGDLVSNMKLDKALEAHRARKRTDKNSIMTLVLKEASRSHAARAKDMNGVFVLDPNTNKCLFYESTESLPMKKRIEMSSQVFENHAQIELRNDLVDPRLDICSVEVPALFTENFDWQRLRRDFVHGILTSDILGKTIYTEVVSEPYIARVQNEQLYAAITRHVLNRWSFPVVPETNLKAGDDYEFFRGNVYKSKNVVLSRSCIIDDNVQIGAGTVIGENTRISNSVIGRNCRIGANVVLDGVYLWDDVVIHDNCRASRSILAHNVTLLEGSQIEYGSLIAHGVTLGPDEHIPKYSRLSLHPQPKDEMFGDDSDEEEQAADEQGHVLTGDHKPVYFWKERVGEDDDMDPRNVKLGSLAFNMADLVLHDDDLSDSASEIGDLSDVESDDGSMGGGWNVQSSKSTAQSSEEFRKEIAQTIARSLSENHTPDTAALEITGLRMSHDGSYIVVREEVIPAIIDHIDTSSPGRGLRPVLTKWCPLIGKVTHGLEDQVHVLQVLQKHCATQESLSRVFLAAIQLMYDADVVEEDAVMRWYNSEASKSGNPAEVKLREKATKFIEWLNEAEEEDSSDEEEDD</sequence>
<dbReference type="InterPro" id="IPR011004">
    <property type="entry name" value="Trimer_LpxA-like_sf"/>
</dbReference>
<dbReference type="GO" id="GO:0003743">
    <property type="term" value="F:translation initiation factor activity"/>
    <property type="evidence" value="ECO:0007669"/>
    <property type="project" value="TreeGrafter"/>
</dbReference>
<organism evidence="11 12">
    <name type="scientific">Apophysomyces ossiformis</name>
    <dbReference type="NCBI Taxonomy" id="679940"/>
    <lineage>
        <taxon>Eukaryota</taxon>
        <taxon>Fungi</taxon>
        <taxon>Fungi incertae sedis</taxon>
        <taxon>Mucoromycota</taxon>
        <taxon>Mucoromycotina</taxon>
        <taxon>Mucoromycetes</taxon>
        <taxon>Mucorales</taxon>
        <taxon>Mucorineae</taxon>
        <taxon>Mucoraceae</taxon>
        <taxon>Apophysomyces</taxon>
    </lineage>
</organism>
<feature type="region of interest" description="Disordered" evidence="9">
    <location>
        <begin position="404"/>
        <end position="430"/>
    </location>
</feature>